<dbReference type="EMBL" id="VUNP01000046">
    <property type="protein sequence ID" value="MST54367.1"/>
    <property type="molecule type" value="Genomic_DNA"/>
</dbReference>
<evidence type="ECO:0000313" key="3">
    <source>
        <dbReference type="Proteomes" id="UP000471052"/>
    </source>
</evidence>
<feature type="transmembrane region" description="Helical" evidence="1">
    <location>
        <begin position="223"/>
        <end position="242"/>
    </location>
</feature>
<dbReference type="Proteomes" id="UP000471052">
    <property type="component" value="Unassembled WGS sequence"/>
</dbReference>
<evidence type="ECO:0008006" key="4">
    <source>
        <dbReference type="Google" id="ProtNLM"/>
    </source>
</evidence>
<keyword evidence="1" id="KW-0812">Transmembrane</keyword>
<evidence type="ECO:0000313" key="2">
    <source>
        <dbReference type="EMBL" id="MST54367.1"/>
    </source>
</evidence>
<sequence>MRVRLNIESLYKIFIFLLVSMYMLETSAIPGFSDSLLHDLLQYFALLVVALYVFIRKYSIKELIRLFCLISIGILCYISSGFSGLLMTMLAIALMPKNYLDTVLNMILKEEIFLFCIIVAFSLIGVLDSSRMEIYKGTYTANAFTLGFGHPNMLAAQGTSIILLYLCVNRNRLKLRNFVVSIIGVIVLFTFSKGRTSLFLGLFAIFLIGVAKNRHVKKTILRILPYTYVAIIISLMLFMFFYSRGNGTSTLSRFINDGIFNGRIGLAYRSLLAYPVTLFGKAIDVGIWNQYQYYALDNGQVMVLLEFGIAGFLTYFYIIQSTLNEIKKKQEVAFGIVLVVFLIWSMYEGTMYFLGKNFALLFLGLKDFNLTSKAKNKEDIHDT</sequence>
<feature type="transmembrane region" description="Helical" evidence="1">
    <location>
        <begin position="36"/>
        <end position="55"/>
    </location>
</feature>
<proteinExistence type="predicted"/>
<accession>A0A6N7X4P0</accession>
<protein>
    <recommendedName>
        <fullName evidence="4">O-antigen ligase family protein</fullName>
    </recommendedName>
</protein>
<feature type="transmembrane region" description="Helical" evidence="1">
    <location>
        <begin position="178"/>
        <end position="211"/>
    </location>
</feature>
<feature type="transmembrane region" description="Helical" evidence="1">
    <location>
        <begin position="7"/>
        <end position="24"/>
    </location>
</feature>
<feature type="transmembrane region" description="Helical" evidence="1">
    <location>
        <begin position="332"/>
        <end position="354"/>
    </location>
</feature>
<dbReference type="RefSeq" id="WP_154455465.1">
    <property type="nucleotide sequence ID" value="NZ_VUNP01000046.1"/>
</dbReference>
<feature type="transmembrane region" description="Helical" evidence="1">
    <location>
        <begin position="112"/>
        <end position="129"/>
    </location>
</feature>
<gene>
    <name evidence="2" type="ORF">FYJ82_08305</name>
</gene>
<feature type="transmembrane region" description="Helical" evidence="1">
    <location>
        <begin position="301"/>
        <end position="320"/>
    </location>
</feature>
<dbReference type="AlphaFoldDB" id="A0A6N7X4P0"/>
<keyword evidence="1" id="KW-0472">Membrane</keyword>
<evidence type="ECO:0000256" key="1">
    <source>
        <dbReference type="SAM" id="Phobius"/>
    </source>
</evidence>
<keyword evidence="1" id="KW-1133">Transmembrane helix</keyword>
<comment type="caution">
    <text evidence="2">The sequence shown here is derived from an EMBL/GenBank/DDBJ whole genome shotgun (WGS) entry which is preliminary data.</text>
</comment>
<feature type="transmembrane region" description="Helical" evidence="1">
    <location>
        <begin position="67"/>
        <end position="92"/>
    </location>
</feature>
<name>A0A6N7X4P0_STRAY</name>
<dbReference type="OrthoDB" id="2002115at2"/>
<reference evidence="2 3" key="1">
    <citation type="submission" date="2019-08" db="EMBL/GenBank/DDBJ databases">
        <title>In-depth cultivation of the pig gut microbiome towards novel bacterial diversity and tailored functional studies.</title>
        <authorList>
            <person name="Wylensek D."/>
            <person name="Hitch T.C.A."/>
            <person name="Clavel T."/>
        </authorList>
    </citation>
    <scope>NUCLEOTIDE SEQUENCE [LARGE SCALE GENOMIC DNA]</scope>
    <source>
        <strain evidence="2 3">BL-178-WT-3A</strain>
    </source>
</reference>
<organism evidence="2 3">
    <name type="scientific">Streptococcus alactolyticus</name>
    <dbReference type="NCBI Taxonomy" id="29389"/>
    <lineage>
        <taxon>Bacteria</taxon>
        <taxon>Bacillati</taxon>
        <taxon>Bacillota</taxon>
        <taxon>Bacilli</taxon>
        <taxon>Lactobacillales</taxon>
        <taxon>Streptococcaceae</taxon>
        <taxon>Streptococcus</taxon>
    </lineage>
</organism>